<organism evidence="3 4">
    <name type="scientific">Plutella xylostella</name>
    <name type="common">Diamondback moth</name>
    <name type="synonym">Plutella maculipennis</name>
    <dbReference type="NCBI Taxonomy" id="51655"/>
    <lineage>
        <taxon>Eukaryota</taxon>
        <taxon>Metazoa</taxon>
        <taxon>Ecdysozoa</taxon>
        <taxon>Arthropoda</taxon>
        <taxon>Hexapoda</taxon>
        <taxon>Insecta</taxon>
        <taxon>Pterygota</taxon>
        <taxon>Neoptera</taxon>
        <taxon>Endopterygota</taxon>
        <taxon>Lepidoptera</taxon>
        <taxon>Glossata</taxon>
        <taxon>Ditrysia</taxon>
        <taxon>Yponomeutoidea</taxon>
        <taxon>Plutellidae</taxon>
        <taxon>Plutella</taxon>
    </lineage>
</organism>
<dbReference type="InterPro" id="IPR036691">
    <property type="entry name" value="Endo/exonu/phosph_ase_sf"/>
</dbReference>
<dbReference type="SUPFAM" id="SSF56672">
    <property type="entry name" value="DNA/RNA polymerases"/>
    <property type="match status" value="1"/>
</dbReference>
<gene>
    <name evidence="3" type="ORF">JYU34_020465</name>
</gene>
<dbReference type="Pfam" id="PF00075">
    <property type="entry name" value="RNase_H"/>
    <property type="match status" value="1"/>
</dbReference>
<dbReference type="CDD" id="cd09276">
    <property type="entry name" value="Rnase_HI_RT_non_LTR"/>
    <property type="match status" value="1"/>
</dbReference>
<evidence type="ECO:0000259" key="2">
    <source>
        <dbReference type="PROSITE" id="PS50879"/>
    </source>
</evidence>
<dbReference type="InterPro" id="IPR002156">
    <property type="entry name" value="RNaseH_domain"/>
</dbReference>
<dbReference type="Gene3D" id="3.60.10.10">
    <property type="entry name" value="Endonuclease/exonuclease/phosphatase"/>
    <property type="match status" value="1"/>
</dbReference>
<dbReference type="InterPro" id="IPR012337">
    <property type="entry name" value="RNaseH-like_sf"/>
</dbReference>
<dbReference type="CDD" id="cd01650">
    <property type="entry name" value="RT_nLTR_like"/>
    <property type="match status" value="1"/>
</dbReference>
<dbReference type="Pfam" id="PF14529">
    <property type="entry name" value="Exo_endo_phos_2"/>
    <property type="match status" value="1"/>
</dbReference>
<dbReference type="Gene3D" id="3.30.420.10">
    <property type="entry name" value="Ribonuclease H-like superfamily/Ribonuclease H"/>
    <property type="match status" value="1"/>
</dbReference>
<evidence type="ECO:0000259" key="1">
    <source>
        <dbReference type="PROSITE" id="PS50878"/>
    </source>
</evidence>
<dbReference type="PROSITE" id="PS50878">
    <property type="entry name" value="RT_POL"/>
    <property type="match status" value="1"/>
</dbReference>
<evidence type="ECO:0000313" key="3">
    <source>
        <dbReference type="EMBL" id="KAG7296645.1"/>
    </source>
</evidence>
<dbReference type="EMBL" id="JAHIBW010000028">
    <property type="protein sequence ID" value="KAG7296645.1"/>
    <property type="molecule type" value="Genomic_DNA"/>
</dbReference>
<sequence>MASPVKIFDINIMQWNSQSIRPKSVEFQLLLSQEKVHIAFLSETWLEPDSPINFPGYNVFRKDRHDSYGGVAILVHKSINAHEHPTNFNNPDIGIIHVSLINCKCLKNIISIYCPSSVRTTQNDWEDIFGLCSQGALVTGDFNGHHTNWSYKSDARGIQILDAALENGFVSLNDGSPTRVKLVNGRLQESSPDITFSSTDITVNFIRWAVSRESLGSDHLIIQMKFSYCDSIKLSIKRNFKLANWKSYRSDLDDKFSNHNSDLLDNVQLKYNYFVDNINVSADKNIPLSKICNNPDSKFKPKNYWNADLSKIVAERRLALKNFRKNPTPYNLTLLEAKISEAQRNIRKAKSRSWHEFCNKVDETTSASDMWRQMQWMKGFRQSRTYVSNENKTKLLCALTPDSVSVPFPACISSNDKLEATFSLQELNHAINKKKKDTSPGSDKITYSMIKHLPSNGKQYLLNLYNLIFSSGLIPIQWRSVLIVPIPKQNLQRSEIKLRPIALISCLCKILNDMLCKRLEWFVEKQNILPRSSSGFRRAQSSLDPLVRLVTHIQIGFSKNVPTLACFLDIENAYNNVLVEKLVTVLDDLKVGKAVCRYLWELLSERHLNMMVTNDDPDSDTENSISRWTNRGLAQGDPISPLLFNIVTAKIGNEINDVFIYQYADDFVLYQNCCRLEDSGLKLQTALNTIVLLLEDIGLQLSTNKTKACTFSRGRRRKEVELKIYGSRVNFVNCIKYLGLWLDNTLRWGKHINEIVQKTQKHINILKILSGSGWGIHPRHLRRLYISLIRSRMDYGCFLYDSSAKSNVYKLEKIQNSALRIIGGFIRSTPIHVMESELCIYPLHLRRLYLAYKYGIKAQSWSNNISIKLLTELNDLCDNRYWQSKKKPLLSLVFDRIKEECIHSCYPLLMFSLDTWVTNINVSNIICTKLDNLDGPKSLYNHNVLKNNVLNEIENKYGREWHRIYTDGSKTANEGGAAFCNLNGNAQRLFKIKPDEICIMTIELLAISEALSYAEELEGNTIILTDSKSALQHLNRCATGQRGFSISYIILEKIQKLQANNKQLRLQWIPSHVGLRGNEEADRLAKLAASDGTETFIEPDYSEKFNLFKKVVYDEWKEYFNERSKEKGIWYKAIQSEPPRIPWFGDIKINRSEVVLAHRLRSGHIPLNRFAYLMKKVDSPNCDVCGVLEDVQHLLAECVRTEAHRESFLRYIGHSSTNVGVYNSILAMPWSETARRLYKIVNIYLDLRNNLPNTII</sequence>
<dbReference type="PROSITE" id="PS50879">
    <property type="entry name" value="RNASE_H_1"/>
    <property type="match status" value="1"/>
</dbReference>
<dbReference type="SUPFAM" id="SSF56219">
    <property type="entry name" value="DNase I-like"/>
    <property type="match status" value="1"/>
</dbReference>
<dbReference type="Proteomes" id="UP000823941">
    <property type="component" value="Chromosome 28"/>
</dbReference>
<dbReference type="InterPro" id="IPR000477">
    <property type="entry name" value="RT_dom"/>
</dbReference>
<protein>
    <submittedName>
        <fullName evidence="3">Uncharacterized protein</fullName>
    </submittedName>
</protein>
<dbReference type="InterPro" id="IPR005135">
    <property type="entry name" value="Endo/exonuclease/phosphatase"/>
</dbReference>
<dbReference type="PANTHER" id="PTHR36688">
    <property type="entry name" value="ENDO/EXONUCLEASE/PHOSPHATASE DOMAIN-CONTAINING PROTEIN"/>
    <property type="match status" value="1"/>
</dbReference>
<name>A0ABQ7PUT9_PLUXY</name>
<accession>A0ABQ7PUT9</accession>
<dbReference type="PANTHER" id="PTHR36688:SF2">
    <property type="entry name" value="ENDONUCLEASE_EXONUCLEASE_PHOSPHATASE DOMAIN-CONTAINING PROTEIN"/>
    <property type="match status" value="1"/>
</dbReference>
<feature type="domain" description="Reverse transcriptase" evidence="1">
    <location>
        <begin position="467"/>
        <end position="746"/>
    </location>
</feature>
<dbReference type="InterPro" id="IPR036397">
    <property type="entry name" value="RNaseH_sf"/>
</dbReference>
<feature type="domain" description="RNase H type-1" evidence="2">
    <location>
        <begin position="958"/>
        <end position="1090"/>
    </location>
</feature>
<keyword evidence="4" id="KW-1185">Reference proteome</keyword>
<comment type="caution">
    <text evidence="3">The sequence shown here is derived from an EMBL/GenBank/DDBJ whole genome shotgun (WGS) entry which is preliminary data.</text>
</comment>
<reference evidence="3 4" key="1">
    <citation type="submission" date="2021-06" db="EMBL/GenBank/DDBJ databases">
        <title>A haploid diamondback moth (Plutella xylostella L.) genome assembly resolves 31 chromosomes and identifies a diamide resistance mutation.</title>
        <authorList>
            <person name="Ward C.M."/>
            <person name="Perry K.D."/>
            <person name="Baker G."/>
            <person name="Powis K."/>
            <person name="Heckel D.G."/>
            <person name="Baxter S.W."/>
        </authorList>
    </citation>
    <scope>NUCLEOTIDE SEQUENCE [LARGE SCALE GENOMIC DNA]</scope>
    <source>
        <strain evidence="3 4">LV</strain>
        <tissue evidence="3">Single pupa</tissue>
    </source>
</reference>
<dbReference type="InterPro" id="IPR052560">
    <property type="entry name" value="RdDP_mobile_element"/>
</dbReference>
<dbReference type="SUPFAM" id="SSF53098">
    <property type="entry name" value="Ribonuclease H-like"/>
    <property type="match status" value="1"/>
</dbReference>
<dbReference type="Pfam" id="PF00078">
    <property type="entry name" value="RVT_1"/>
    <property type="match status" value="1"/>
</dbReference>
<dbReference type="InterPro" id="IPR043502">
    <property type="entry name" value="DNA/RNA_pol_sf"/>
</dbReference>
<evidence type="ECO:0000313" key="4">
    <source>
        <dbReference type="Proteomes" id="UP000823941"/>
    </source>
</evidence>
<proteinExistence type="predicted"/>